<dbReference type="GO" id="GO:0034236">
    <property type="term" value="F:protein kinase A catalytic subunit binding"/>
    <property type="evidence" value="ECO:0007669"/>
    <property type="project" value="TreeGrafter"/>
</dbReference>
<keyword evidence="3 7" id="KW-0116">cAMP-binding</keyword>
<dbReference type="PROSITE" id="PS00889">
    <property type="entry name" value="CNMP_BINDING_2"/>
    <property type="match status" value="2"/>
</dbReference>
<feature type="region of interest" description="Disordered" evidence="8">
    <location>
        <begin position="64"/>
        <end position="119"/>
    </location>
</feature>
<dbReference type="CDD" id="cd22981">
    <property type="entry name" value="DD_TbAK-like"/>
    <property type="match status" value="1"/>
</dbReference>
<dbReference type="PANTHER" id="PTHR11635:SF152">
    <property type="entry name" value="CAMP-DEPENDENT PROTEIN KINASE TYPE I REGULATORY SUBUNIT-RELATED"/>
    <property type="match status" value="1"/>
</dbReference>
<dbReference type="GO" id="GO:0005829">
    <property type="term" value="C:cytosol"/>
    <property type="evidence" value="ECO:0007669"/>
    <property type="project" value="TreeGrafter"/>
</dbReference>
<dbReference type="AlphaFoldDB" id="A0A7S2S0X9"/>
<evidence type="ECO:0000256" key="8">
    <source>
        <dbReference type="SAM" id="MobiDB-lite"/>
    </source>
</evidence>
<dbReference type="GO" id="GO:0030552">
    <property type="term" value="F:cAMP binding"/>
    <property type="evidence" value="ECO:0007669"/>
    <property type="project" value="UniProtKB-KW"/>
</dbReference>
<feature type="domain" description="Cyclic nucleotide-binding" evidence="9">
    <location>
        <begin position="150"/>
        <end position="267"/>
    </location>
</feature>
<dbReference type="GO" id="GO:0005952">
    <property type="term" value="C:cAMP-dependent protein kinase complex"/>
    <property type="evidence" value="ECO:0007669"/>
    <property type="project" value="InterPro"/>
</dbReference>
<evidence type="ECO:0000259" key="9">
    <source>
        <dbReference type="PROSITE" id="PS50042"/>
    </source>
</evidence>
<reference evidence="10" key="1">
    <citation type="submission" date="2021-01" db="EMBL/GenBank/DDBJ databases">
        <authorList>
            <person name="Corre E."/>
            <person name="Pelletier E."/>
            <person name="Niang G."/>
            <person name="Scheremetjew M."/>
            <person name="Finn R."/>
            <person name="Kale V."/>
            <person name="Holt S."/>
            <person name="Cochrane G."/>
            <person name="Meng A."/>
            <person name="Brown T."/>
            <person name="Cohen L."/>
        </authorList>
    </citation>
    <scope>NUCLEOTIDE SEQUENCE</scope>
    <source>
        <strain evidence="10">NY070348D</strain>
    </source>
</reference>
<evidence type="ECO:0000256" key="5">
    <source>
        <dbReference type="ARBA" id="ARBA00022741"/>
    </source>
</evidence>
<comment type="similarity">
    <text evidence="1">Belongs to the cAMP-dependent kinase regulatory chain family.</text>
</comment>
<feature type="domain" description="Cyclic nucleotide-binding" evidence="9">
    <location>
        <begin position="270"/>
        <end position="386"/>
    </location>
</feature>
<dbReference type="PROSITE" id="PS50042">
    <property type="entry name" value="CNMP_BINDING_3"/>
    <property type="match status" value="2"/>
</dbReference>
<dbReference type="SUPFAM" id="SSF47391">
    <property type="entry name" value="Dimerization-anchoring domain of cAMP-dependent PK regulatory subunit"/>
    <property type="match status" value="1"/>
</dbReference>
<keyword evidence="4" id="KW-0677">Repeat</keyword>
<feature type="compositionally biased region" description="Acidic residues" evidence="8">
    <location>
        <begin position="80"/>
        <end position="97"/>
    </location>
</feature>
<feature type="binding site" evidence="7">
    <location>
        <position position="344"/>
    </location>
    <ligand>
        <name>3',5'-cyclic AMP</name>
        <dbReference type="ChEBI" id="CHEBI:58165"/>
        <label>2</label>
    </ligand>
</feature>
<feature type="binding site" evidence="7">
    <location>
        <position position="226"/>
    </location>
    <ligand>
        <name>3',5'-cyclic AMP</name>
        <dbReference type="ChEBI" id="CHEBI:58165"/>
        <label>1</label>
    </ligand>
</feature>
<dbReference type="PRINTS" id="PR00103">
    <property type="entry name" value="CAMPKINASE"/>
</dbReference>
<dbReference type="InterPro" id="IPR018490">
    <property type="entry name" value="cNMP-bd_dom_sf"/>
</dbReference>
<keyword evidence="6 7" id="KW-0114">cAMP</keyword>
<proteinExistence type="inferred from homology"/>
<dbReference type="EMBL" id="HBHK01014214">
    <property type="protein sequence ID" value="CAD9685815.1"/>
    <property type="molecule type" value="Transcribed_RNA"/>
</dbReference>
<evidence type="ECO:0000256" key="3">
    <source>
        <dbReference type="ARBA" id="ARBA00022566"/>
    </source>
</evidence>
<name>A0A7S2S0X9_9STRA</name>
<dbReference type="PROSITE" id="PS00888">
    <property type="entry name" value="CNMP_BINDING_1"/>
    <property type="match status" value="1"/>
</dbReference>
<dbReference type="PIRSF" id="PIRSF000548">
    <property type="entry name" value="PK_regulatory"/>
    <property type="match status" value="1"/>
</dbReference>
<dbReference type="InterPro" id="IPR014710">
    <property type="entry name" value="RmlC-like_jellyroll"/>
</dbReference>
<dbReference type="InterPro" id="IPR012198">
    <property type="entry name" value="cAMP_dep_PK_reg_su"/>
</dbReference>
<evidence type="ECO:0000313" key="10">
    <source>
        <dbReference type="EMBL" id="CAD9685815.1"/>
    </source>
</evidence>
<evidence type="ECO:0000256" key="2">
    <source>
        <dbReference type="ARBA" id="ARBA00022553"/>
    </source>
</evidence>
<dbReference type="InterPro" id="IPR050503">
    <property type="entry name" value="cAMP-dep_PK_reg_su-like"/>
</dbReference>
<evidence type="ECO:0000256" key="7">
    <source>
        <dbReference type="PIRSR" id="PIRSR000548-1"/>
    </source>
</evidence>
<gene>
    <name evidence="10" type="ORF">QSP1433_LOCUS8932</name>
</gene>
<dbReference type="Gene3D" id="2.60.120.10">
    <property type="entry name" value="Jelly Rolls"/>
    <property type="match status" value="2"/>
</dbReference>
<dbReference type="CDD" id="cd00038">
    <property type="entry name" value="CAP_ED"/>
    <property type="match status" value="2"/>
</dbReference>
<evidence type="ECO:0000256" key="6">
    <source>
        <dbReference type="ARBA" id="ARBA00023149"/>
    </source>
</evidence>
<feature type="binding site" evidence="7">
    <location>
        <position position="335"/>
    </location>
    <ligand>
        <name>3',5'-cyclic AMP</name>
        <dbReference type="ChEBI" id="CHEBI:58165"/>
        <label>2</label>
    </ligand>
</feature>
<accession>A0A7S2S0X9</accession>
<dbReference type="Pfam" id="PF00027">
    <property type="entry name" value="cNMP_binding"/>
    <property type="match status" value="2"/>
</dbReference>
<dbReference type="SMART" id="SM00100">
    <property type="entry name" value="cNMP"/>
    <property type="match status" value="2"/>
</dbReference>
<keyword evidence="2" id="KW-0597">Phosphoprotein</keyword>
<dbReference type="GO" id="GO:0004862">
    <property type="term" value="F:cAMP-dependent protein kinase inhibitor activity"/>
    <property type="evidence" value="ECO:0007669"/>
    <property type="project" value="TreeGrafter"/>
</dbReference>
<dbReference type="InterPro" id="IPR000595">
    <property type="entry name" value="cNMP-bd_dom"/>
</dbReference>
<dbReference type="SUPFAM" id="SSF51206">
    <property type="entry name" value="cAMP-binding domain-like"/>
    <property type="match status" value="2"/>
</dbReference>
<sequence>MSLSAESAVHDELQQYLAEKGVNSLFVKIVEQLLMEKPDCPVSFIVAYLLKNFPEETKRYAKISESRQSMNNEAKSQEQKDDEWSDEDEDDEDDYVDELPQIKAPSKGNGRRTSVSAGVLSTEQTLEKKVFPKSDEEREKLRTIVAQNVLCKHLLPDEVNTIVDAFEKIEVPGDHDIIVQGDLVAEHYYILGKGSAEVYKDGEKLNFQYTIGDGFGELALMYNAPRAASVKSLEPSELWRLDQVTFKSILMGAAISNRNKYLSFLEKVSILSEMAEAERLKLVDALCEKTYNGGDIIVEQGTPGDEFYIISKGEVKIERDGKFVSTLGEGKYFGEIALLTSKSRQATVTAESSDVQVLTVHRKAFQRVLGPLSDILARNMDAYSEWLTK</sequence>
<protein>
    <recommendedName>
        <fullName evidence="9">Cyclic nucleotide-binding domain-containing protein</fullName>
    </recommendedName>
</protein>
<dbReference type="InterPro" id="IPR018488">
    <property type="entry name" value="cNMP-bd_CS"/>
</dbReference>
<evidence type="ECO:0000256" key="4">
    <source>
        <dbReference type="ARBA" id="ARBA00022737"/>
    </source>
</evidence>
<organism evidence="10">
    <name type="scientific">Mucochytrium quahogii</name>
    <dbReference type="NCBI Taxonomy" id="96639"/>
    <lineage>
        <taxon>Eukaryota</taxon>
        <taxon>Sar</taxon>
        <taxon>Stramenopiles</taxon>
        <taxon>Bigyra</taxon>
        <taxon>Labyrinthulomycetes</taxon>
        <taxon>Thraustochytrida</taxon>
        <taxon>Thraustochytriidae</taxon>
        <taxon>Mucochytrium</taxon>
    </lineage>
</organism>
<feature type="binding site" evidence="7">
    <location>
        <position position="217"/>
    </location>
    <ligand>
        <name>3',5'-cyclic AMP</name>
        <dbReference type="ChEBI" id="CHEBI:58165"/>
        <label>1</label>
    </ligand>
</feature>
<evidence type="ECO:0000256" key="1">
    <source>
        <dbReference type="ARBA" id="ARBA00005753"/>
    </source>
</evidence>
<dbReference type="PANTHER" id="PTHR11635">
    <property type="entry name" value="CAMP-DEPENDENT PROTEIN KINASE REGULATORY CHAIN"/>
    <property type="match status" value="1"/>
</dbReference>
<keyword evidence="5 7" id="KW-0547">Nucleotide-binding</keyword>